<dbReference type="SUPFAM" id="SSF46689">
    <property type="entry name" value="Homeodomain-like"/>
    <property type="match status" value="1"/>
</dbReference>
<dbReference type="Pfam" id="PF17853">
    <property type="entry name" value="GGDEF_2"/>
    <property type="match status" value="1"/>
</dbReference>
<organism evidence="6 7">
    <name type="scientific">Paenibacillus faecis</name>
    <dbReference type="NCBI Taxonomy" id="862114"/>
    <lineage>
        <taxon>Bacteria</taxon>
        <taxon>Bacillati</taxon>
        <taxon>Bacillota</taxon>
        <taxon>Bacilli</taxon>
        <taxon>Bacillales</taxon>
        <taxon>Paenibacillaceae</taxon>
        <taxon>Paenibacillus</taxon>
    </lineage>
</organism>
<sequence>MSRTWYRRLLLSYFPIFLITVTILIFIAFLFVNEISRAETKKADRITNNYLVESLQRTLKEIEMGVLKEVESNPGYKEYFNREVGDTASMYAVAASLRKLSDNPDFIKSIYLYRQADRSILTQNGLNDLQTFADKAWVEKVLSERQEQGWMPVREYKDMFDKTPVRVISMYKRMPLPFGSQGILFINVKLSGIERIVDEMVDGQISFVEIRDRQGNTIYNAHAKGESRGEGKVLNTIHSETLDWTFVSGIKDGNLFGWVSVISYIWVILGLITVTGAVVYIIYITRRNYKPIQVMMNRIESLQIRNAESGFIRDEMKLIENTLENLINHTLDYEKQHKENLLLQRSRLFMDILQGGRMDGILQRMEELGPLSGIPEKAKFSVVIAEINRYDAVFQNTYSKRDQNTLKFALMNVYQDLARNAELQGWAEWVTTNRAAIIFLATASDAEMREKMRIVADDCRQWVEKHLRISLSFGIGSMADGPEEIRDSYRAAEAALQHKLLMGESIIMTGGESARTDLIETYKYMQMIADFVREFRMSSGNWRLRLEEIFDSFQSDFMKDDDIRSLIQALLQMLGREVAVMSDELQREFAGEKAAKRQQALKEAESIGELKALLFGDLTDVFRTYVSVSETKSYRALVCEMKQYIEENFTNPDLSLKHLSDRFQVSGKYASYLFKTEFDMKFVDFLMELRMKEAEKLLLATEDPLQEIARKVGYANSITFGRVFKRIVGMTPGDYRRVKRFTLTRE</sequence>
<name>A0A5D0CS05_9BACL</name>
<dbReference type="GO" id="GO:0043565">
    <property type="term" value="F:sequence-specific DNA binding"/>
    <property type="evidence" value="ECO:0007669"/>
    <property type="project" value="InterPro"/>
</dbReference>
<evidence type="ECO:0000259" key="5">
    <source>
        <dbReference type="PROSITE" id="PS01124"/>
    </source>
</evidence>
<feature type="transmembrane region" description="Helical" evidence="4">
    <location>
        <begin position="255"/>
        <end position="283"/>
    </location>
</feature>
<gene>
    <name evidence="6" type="ORF">FRY98_08545</name>
</gene>
<proteinExistence type="predicted"/>
<dbReference type="PROSITE" id="PS00041">
    <property type="entry name" value="HTH_ARAC_FAMILY_1"/>
    <property type="match status" value="1"/>
</dbReference>
<dbReference type="Pfam" id="PF12833">
    <property type="entry name" value="HTH_18"/>
    <property type="match status" value="1"/>
</dbReference>
<dbReference type="PRINTS" id="PR00032">
    <property type="entry name" value="HTHARAC"/>
</dbReference>
<keyword evidence="4" id="KW-1133">Transmembrane helix</keyword>
<keyword evidence="1" id="KW-0805">Transcription regulation</keyword>
<dbReference type="InterPro" id="IPR041522">
    <property type="entry name" value="CdaR_GGDEF"/>
</dbReference>
<keyword evidence="4" id="KW-0472">Membrane</keyword>
<dbReference type="AlphaFoldDB" id="A0A5D0CS05"/>
<feature type="domain" description="HTH araC/xylS-type" evidence="5">
    <location>
        <begin position="639"/>
        <end position="738"/>
    </location>
</feature>
<protein>
    <submittedName>
        <fullName evidence="6">Helix-turn-helix transcriptional regulator</fullName>
    </submittedName>
</protein>
<dbReference type="SMART" id="SM00342">
    <property type="entry name" value="HTH_ARAC"/>
    <property type="match status" value="1"/>
</dbReference>
<keyword evidence="4" id="KW-0812">Transmembrane</keyword>
<dbReference type="GO" id="GO:0003700">
    <property type="term" value="F:DNA-binding transcription factor activity"/>
    <property type="evidence" value="ECO:0007669"/>
    <property type="project" value="InterPro"/>
</dbReference>
<keyword evidence="3" id="KW-0804">Transcription</keyword>
<dbReference type="Gene3D" id="1.10.10.60">
    <property type="entry name" value="Homeodomain-like"/>
    <property type="match status" value="2"/>
</dbReference>
<dbReference type="EMBL" id="VSDO01000002">
    <property type="protein sequence ID" value="TYA12749.1"/>
    <property type="molecule type" value="Genomic_DNA"/>
</dbReference>
<accession>A0A5D0CS05</accession>
<dbReference type="PANTHER" id="PTHR43280">
    <property type="entry name" value="ARAC-FAMILY TRANSCRIPTIONAL REGULATOR"/>
    <property type="match status" value="1"/>
</dbReference>
<keyword evidence="2" id="KW-0238">DNA-binding</keyword>
<dbReference type="InterPro" id="IPR009057">
    <property type="entry name" value="Homeodomain-like_sf"/>
</dbReference>
<evidence type="ECO:0000256" key="2">
    <source>
        <dbReference type="ARBA" id="ARBA00023125"/>
    </source>
</evidence>
<comment type="caution">
    <text evidence="6">The sequence shown here is derived from an EMBL/GenBank/DDBJ whole genome shotgun (WGS) entry which is preliminary data.</text>
</comment>
<evidence type="ECO:0000313" key="7">
    <source>
        <dbReference type="Proteomes" id="UP000325218"/>
    </source>
</evidence>
<keyword evidence="7" id="KW-1185">Reference proteome</keyword>
<evidence type="ECO:0000256" key="4">
    <source>
        <dbReference type="SAM" id="Phobius"/>
    </source>
</evidence>
<feature type="transmembrane region" description="Helical" evidence="4">
    <location>
        <begin position="12"/>
        <end position="32"/>
    </location>
</feature>
<dbReference type="PANTHER" id="PTHR43280:SF2">
    <property type="entry name" value="HTH-TYPE TRANSCRIPTIONAL REGULATOR EXSA"/>
    <property type="match status" value="1"/>
</dbReference>
<dbReference type="InterPro" id="IPR018060">
    <property type="entry name" value="HTH_AraC"/>
</dbReference>
<evidence type="ECO:0000256" key="1">
    <source>
        <dbReference type="ARBA" id="ARBA00023015"/>
    </source>
</evidence>
<dbReference type="RefSeq" id="WP_148451351.1">
    <property type="nucleotide sequence ID" value="NZ_VSDO01000002.1"/>
</dbReference>
<dbReference type="Proteomes" id="UP000325218">
    <property type="component" value="Unassembled WGS sequence"/>
</dbReference>
<evidence type="ECO:0000313" key="6">
    <source>
        <dbReference type="EMBL" id="TYA12749.1"/>
    </source>
</evidence>
<dbReference type="PROSITE" id="PS01124">
    <property type="entry name" value="HTH_ARAC_FAMILY_2"/>
    <property type="match status" value="1"/>
</dbReference>
<reference evidence="6 7" key="1">
    <citation type="submission" date="2019-08" db="EMBL/GenBank/DDBJ databases">
        <title>Genome sequencing of Paenibacillus faecis DSM 23593(T).</title>
        <authorList>
            <person name="Kook J.-K."/>
            <person name="Park S.-N."/>
            <person name="Lim Y.K."/>
        </authorList>
    </citation>
    <scope>NUCLEOTIDE SEQUENCE [LARGE SCALE GENOMIC DNA]</scope>
    <source>
        <strain evidence="6 7">DSM 23593</strain>
    </source>
</reference>
<dbReference type="OrthoDB" id="1877256at2"/>
<evidence type="ECO:0000256" key="3">
    <source>
        <dbReference type="ARBA" id="ARBA00023163"/>
    </source>
</evidence>
<dbReference type="InterPro" id="IPR018062">
    <property type="entry name" value="HTH_AraC-typ_CS"/>
</dbReference>
<dbReference type="InterPro" id="IPR020449">
    <property type="entry name" value="Tscrpt_reg_AraC-type_HTH"/>
</dbReference>